<dbReference type="Proteomes" id="UP001258994">
    <property type="component" value="Chromosome"/>
</dbReference>
<protein>
    <submittedName>
        <fullName evidence="5">SDR family oxidoreductase</fullName>
    </submittedName>
</protein>
<dbReference type="EMBL" id="CP134145">
    <property type="protein sequence ID" value="WNC73825.1"/>
    <property type="molecule type" value="Genomic_DNA"/>
</dbReference>
<dbReference type="CDD" id="cd05353">
    <property type="entry name" value="hydroxyacyl-CoA-like_DH_SDR_c-like"/>
    <property type="match status" value="1"/>
</dbReference>
<evidence type="ECO:0000313" key="6">
    <source>
        <dbReference type="Proteomes" id="UP001258994"/>
    </source>
</evidence>
<organism evidence="5 6">
    <name type="scientific">Thalassotalea psychrophila</name>
    <dbReference type="NCBI Taxonomy" id="3065647"/>
    <lineage>
        <taxon>Bacteria</taxon>
        <taxon>Pseudomonadati</taxon>
        <taxon>Pseudomonadota</taxon>
        <taxon>Gammaproteobacteria</taxon>
        <taxon>Alteromonadales</taxon>
        <taxon>Colwelliaceae</taxon>
        <taxon>Thalassotalea</taxon>
    </lineage>
</organism>
<proteinExistence type="inferred from homology"/>
<comment type="similarity">
    <text evidence="1 3">Belongs to the short-chain dehydrogenases/reductases (SDR) family.</text>
</comment>
<dbReference type="PRINTS" id="PR00081">
    <property type="entry name" value="GDHRDH"/>
</dbReference>
<accession>A0ABY9TZ27</accession>
<dbReference type="PRINTS" id="PR00080">
    <property type="entry name" value="SDRFAMILY"/>
</dbReference>
<dbReference type="PANTHER" id="PTHR45024:SF2">
    <property type="entry name" value="SCP2 DOMAIN-CONTAINING PROTEIN"/>
    <property type="match status" value="1"/>
</dbReference>
<dbReference type="SMART" id="SM00822">
    <property type="entry name" value="PKS_KR"/>
    <property type="match status" value="1"/>
</dbReference>
<evidence type="ECO:0000256" key="1">
    <source>
        <dbReference type="ARBA" id="ARBA00006484"/>
    </source>
</evidence>
<name>A0ABY9TZ27_9GAMM</name>
<dbReference type="Pfam" id="PF00106">
    <property type="entry name" value="adh_short"/>
    <property type="match status" value="1"/>
</dbReference>
<evidence type="ECO:0000259" key="4">
    <source>
        <dbReference type="SMART" id="SM00822"/>
    </source>
</evidence>
<feature type="domain" description="Ketoreductase" evidence="4">
    <location>
        <begin position="9"/>
        <end position="197"/>
    </location>
</feature>
<dbReference type="InterPro" id="IPR036291">
    <property type="entry name" value="NAD(P)-bd_dom_sf"/>
</dbReference>
<dbReference type="InterPro" id="IPR002347">
    <property type="entry name" value="SDR_fam"/>
</dbReference>
<gene>
    <name evidence="5" type="ORF">RGQ13_07500</name>
</gene>
<keyword evidence="2" id="KW-0560">Oxidoreductase</keyword>
<dbReference type="InterPro" id="IPR057326">
    <property type="entry name" value="KR_dom"/>
</dbReference>
<dbReference type="SUPFAM" id="SSF51735">
    <property type="entry name" value="NAD(P)-binding Rossmann-fold domains"/>
    <property type="match status" value="1"/>
</dbReference>
<sequence>MSNIRFYDKVVIVTGAGGGLGRAYALEFAKRGAKVVVNDLGGSGSGEGENSRAADSVVDEIKAFGGDAVANYDSVEFGEKIVETAIDNFGRIDIVINNAGFLRDKSFTKMQDNDWDMIFNVHVDGAYKVTKAAWPYMQAQGFGRVIFTTSAAGIYGNFGQANYSAAKSALLGLGKTLAIEGARKNVFSNVIAPIAGSRLTETIWDDEILKATSPEYVVPLVIKLCDENSDENGGVFEVGASWFAKVRTERSKGVAFGVKDQVSAEQVASRWEDICDFEQSEPALDIGSTFVAVGNMVGLDLLAKKDK</sequence>
<dbReference type="RefSeq" id="WP_348392935.1">
    <property type="nucleotide sequence ID" value="NZ_CP134145.1"/>
</dbReference>
<evidence type="ECO:0000313" key="5">
    <source>
        <dbReference type="EMBL" id="WNC73825.1"/>
    </source>
</evidence>
<reference evidence="6" key="1">
    <citation type="submission" date="2023-09" db="EMBL/GenBank/DDBJ databases">
        <authorList>
            <person name="Li S."/>
            <person name="Li X."/>
            <person name="Zhang C."/>
            <person name="Zhao Z."/>
        </authorList>
    </citation>
    <scope>NUCLEOTIDE SEQUENCE [LARGE SCALE GENOMIC DNA]</scope>
    <source>
        <strain evidence="6">SQ149</strain>
    </source>
</reference>
<dbReference type="PROSITE" id="PS00061">
    <property type="entry name" value="ADH_SHORT"/>
    <property type="match status" value="1"/>
</dbReference>
<dbReference type="InterPro" id="IPR051687">
    <property type="entry name" value="Peroxisomal_Beta-Oxidation"/>
</dbReference>
<keyword evidence="6" id="KW-1185">Reference proteome</keyword>
<dbReference type="InterPro" id="IPR020904">
    <property type="entry name" value="Sc_DH/Rdtase_CS"/>
</dbReference>
<evidence type="ECO:0000256" key="3">
    <source>
        <dbReference type="RuleBase" id="RU000363"/>
    </source>
</evidence>
<dbReference type="Gene3D" id="1.10.287.4290">
    <property type="match status" value="1"/>
</dbReference>
<evidence type="ECO:0000256" key="2">
    <source>
        <dbReference type="ARBA" id="ARBA00023002"/>
    </source>
</evidence>
<dbReference type="Gene3D" id="3.40.50.720">
    <property type="entry name" value="NAD(P)-binding Rossmann-like Domain"/>
    <property type="match status" value="1"/>
</dbReference>
<dbReference type="PANTHER" id="PTHR45024">
    <property type="entry name" value="DEHYDROGENASES, SHORT CHAIN"/>
    <property type="match status" value="1"/>
</dbReference>